<reference evidence="3" key="1">
    <citation type="submission" date="2023-07" db="EMBL/GenBank/DDBJ databases">
        <title>30 novel species of actinomycetes from the DSMZ collection.</title>
        <authorList>
            <person name="Nouioui I."/>
        </authorList>
    </citation>
    <scope>NUCLEOTIDE SEQUENCE [LARGE SCALE GENOMIC DNA]</scope>
    <source>
        <strain evidence="3">DSM 44915</strain>
    </source>
</reference>
<sequence>MASIGVTATVAAAIIVAPASTAAAHAGCGTTVGDRDNSTWVYSAAGANMRQGSGTHCNSNGVAYASHRLDYHCYTIGNDGYTWTYVRNDTTGATGWIRDNLLADYGSGVYCGF</sequence>
<dbReference type="Proteomes" id="UP001183410">
    <property type="component" value="Unassembled WGS sequence"/>
</dbReference>
<feature type="chain" id="PRO_5046904386" evidence="1">
    <location>
        <begin position="27"/>
        <end position="113"/>
    </location>
</feature>
<accession>A0ABU2JZV3</accession>
<proteinExistence type="predicted"/>
<protein>
    <submittedName>
        <fullName evidence="2">SH3 domain-containing protein</fullName>
    </submittedName>
</protein>
<gene>
    <name evidence="2" type="ORF">RM844_28905</name>
</gene>
<name>A0ABU2JZV3_9ACTN</name>
<keyword evidence="1" id="KW-0732">Signal</keyword>
<evidence type="ECO:0000256" key="1">
    <source>
        <dbReference type="SAM" id="SignalP"/>
    </source>
</evidence>
<feature type="signal peptide" evidence="1">
    <location>
        <begin position="1"/>
        <end position="26"/>
    </location>
</feature>
<comment type="caution">
    <text evidence="2">The sequence shown here is derived from an EMBL/GenBank/DDBJ whole genome shotgun (WGS) entry which is preliminary data.</text>
</comment>
<dbReference type="EMBL" id="JAVREO010000025">
    <property type="protein sequence ID" value="MDT0270298.1"/>
    <property type="molecule type" value="Genomic_DNA"/>
</dbReference>
<dbReference type="RefSeq" id="WP_311670367.1">
    <property type="nucleotide sequence ID" value="NZ_JAVREO010000025.1"/>
</dbReference>
<keyword evidence="3" id="KW-1185">Reference proteome</keyword>
<evidence type="ECO:0000313" key="3">
    <source>
        <dbReference type="Proteomes" id="UP001183410"/>
    </source>
</evidence>
<evidence type="ECO:0000313" key="2">
    <source>
        <dbReference type="EMBL" id="MDT0270298.1"/>
    </source>
</evidence>
<organism evidence="2 3">
    <name type="scientific">Streptomyces chisholmiae</name>
    <dbReference type="NCBI Taxonomy" id="3075540"/>
    <lineage>
        <taxon>Bacteria</taxon>
        <taxon>Bacillati</taxon>
        <taxon>Actinomycetota</taxon>
        <taxon>Actinomycetes</taxon>
        <taxon>Kitasatosporales</taxon>
        <taxon>Streptomycetaceae</taxon>
        <taxon>Streptomyces</taxon>
    </lineage>
</organism>